<dbReference type="InterPro" id="IPR019574">
    <property type="entry name" value="NADH_UbQ_OxRdtase_Gsu_4Fe4S-bd"/>
</dbReference>
<comment type="catalytic activity">
    <reaction evidence="10 11">
        <text>a quinone + NADH + 5 H(+)(in) = a quinol + NAD(+) + 4 H(+)(out)</text>
        <dbReference type="Rhea" id="RHEA:57888"/>
        <dbReference type="ChEBI" id="CHEBI:15378"/>
        <dbReference type="ChEBI" id="CHEBI:24646"/>
        <dbReference type="ChEBI" id="CHEBI:57540"/>
        <dbReference type="ChEBI" id="CHEBI:57945"/>
        <dbReference type="ChEBI" id="CHEBI:132124"/>
    </reaction>
</comment>
<dbReference type="FunFam" id="3.30.200.210:FF:000002">
    <property type="entry name" value="NADH-ubiquinone oxidoreductase 75 kDa subunit"/>
    <property type="match status" value="1"/>
</dbReference>
<keyword evidence="11" id="KW-0874">Quinone</keyword>
<dbReference type="FunFam" id="3.30.70.20:FF:000002">
    <property type="entry name" value="NADH-ubiquinone oxidoreductase 75 kDa subunit"/>
    <property type="match status" value="1"/>
</dbReference>
<evidence type="ECO:0000256" key="9">
    <source>
        <dbReference type="ARBA" id="ARBA00026021"/>
    </source>
</evidence>
<dbReference type="PROSITE" id="PS51669">
    <property type="entry name" value="4FE4S_MOW_BIS_MGD"/>
    <property type="match status" value="1"/>
</dbReference>
<dbReference type="PROSITE" id="PS00641">
    <property type="entry name" value="COMPLEX1_75K_1"/>
    <property type="match status" value="1"/>
</dbReference>
<dbReference type="GO" id="GO:0046872">
    <property type="term" value="F:metal ion binding"/>
    <property type="evidence" value="ECO:0007669"/>
    <property type="project" value="UniProtKB-UniRule"/>
</dbReference>
<comment type="subunit">
    <text evidence="9">Composed of 13 different subunits. Subunits NuoCD, E, F, and G constitute the peripheral sector of the complex.</text>
</comment>
<keyword evidence="11" id="KW-0001">2Fe-2S</keyword>
<dbReference type="Gene3D" id="3.30.70.20">
    <property type="match status" value="1"/>
</dbReference>
<gene>
    <name evidence="15" type="ordered locus">Thicy_0643</name>
</gene>
<evidence type="ECO:0000256" key="2">
    <source>
        <dbReference type="ARBA" id="ARBA00005404"/>
    </source>
</evidence>
<feature type="domain" description="4Fe-4S Mo/W bis-MGD-type" evidence="13">
    <location>
        <begin position="215"/>
        <end position="271"/>
    </location>
</feature>
<dbReference type="SUPFAM" id="SSF54862">
    <property type="entry name" value="4Fe-4S ferredoxins"/>
    <property type="match status" value="1"/>
</dbReference>
<sequence>MIKIEINGQIVNAREGDMLIDVADGAKVSIPRFCYHKKLSIAANCRMCLVEVEGAPKAVPACATPVTDGMKVNTKSPKAVAAQKAVMEFLLINHPLDCPICDQGGECELQDVAMDYGDDVSRYSEGKRIVGDRNVGSLIQTDMTRCIHCTRCVRFGQEIAGLKELGATGRSEWLEIGTYIEKSISSELSGNMIDLCPVGALTSKPYRYKARSWEMKSTPTIAPHDSIGSNIFVHTRNGEVMRVVPKENEAVNETWISDRDRFSYEALVHQDRLLQPMSKEQGEWQALEWETALEKTADLLSQYKNQSNDVVVLISPNATLEELHLARQLFTQLGMSQIEYRLKQQDFRADKLGLNQGLNRPFASIEQLDAALLVGCYLRKELPLLNNRLRKAQLAGARISCLATDQLDQNITMKPDMINPSLFNGLAVLVKVACEIKGRAVPAEIADITVSADAKQTVEQLIAAKDGLIMLGQMAQSDKDYSSLLKMASMLAELTETQVADLAMFANTQGAHRILGDLQANQADNLAERLANKKLVVTLGVEPEADAIDANAALAMLKQAEAWIHVSAFTSATATDYATIQLPMAVFAENCGSYINLQGDLQSFKIVANATGESKPLWKILRVLGNLTQLNGFDYVSSQDVLNEWQATAKPAVTVNYQDLALSKPDNAMNLTQAHMGCYAIDSLVRRAPALQATPDAQATVRTI</sequence>
<dbReference type="EC" id="7.1.1.-" evidence="11"/>
<keyword evidence="16" id="KW-1185">Reference proteome</keyword>
<comment type="similarity">
    <text evidence="2 11">Belongs to the complex I 75 kDa subunit family.</text>
</comment>
<dbReference type="InterPro" id="IPR036010">
    <property type="entry name" value="2Fe-2S_ferredoxin-like_sf"/>
</dbReference>
<dbReference type="GO" id="GO:0008137">
    <property type="term" value="F:NADH dehydrogenase (ubiquinone) activity"/>
    <property type="evidence" value="ECO:0007669"/>
    <property type="project" value="UniProtKB-UniRule"/>
</dbReference>
<keyword evidence="5 11" id="KW-1278">Translocase</keyword>
<evidence type="ECO:0000256" key="6">
    <source>
        <dbReference type="ARBA" id="ARBA00023004"/>
    </source>
</evidence>
<dbReference type="KEGG" id="tcy:Thicy_0643"/>
<dbReference type="Pfam" id="PF22151">
    <property type="entry name" value="Fer4_NDSU1"/>
    <property type="match status" value="1"/>
</dbReference>
<dbReference type="InterPro" id="IPR000283">
    <property type="entry name" value="NADH_UbQ_OxRdtase_75kDa_su_CS"/>
</dbReference>
<dbReference type="Proteomes" id="UP000009232">
    <property type="component" value="Chromosome"/>
</dbReference>
<dbReference type="GO" id="GO:0016651">
    <property type="term" value="F:oxidoreductase activity, acting on NAD(P)H"/>
    <property type="evidence" value="ECO:0007669"/>
    <property type="project" value="InterPro"/>
</dbReference>
<evidence type="ECO:0000256" key="7">
    <source>
        <dbReference type="ARBA" id="ARBA00023014"/>
    </source>
</evidence>
<dbReference type="Pfam" id="PF10588">
    <property type="entry name" value="NADH-G_4Fe-4S_3"/>
    <property type="match status" value="1"/>
</dbReference>
<dbReference type="PROSITE" id="PS51839">
    <property type="entry name" value="4FE4S_HC3"/>
    <property type="match status" value="1"/>
</dbReference>
<accession>F6DC29</accession>
<dbReference type="Gene3D" id="3.40.50.740">
    <property type="match status" value="1"/>
</dbReference>
<comment type="cofactor">
    <cofactor evidence="11">
        <name>[2Fe-2S] cluster</name>
        <dbReference type="ChEBI" id="CHEBI:190135"/>
    </cofactor>
    <text evidence="11">Binds 1 [2Fe-2S] cluster per subunit.</text>
</comment>
<protein>
    <recommendedName>
        <fullName evidence="11">NADH-quinone oxidoreductase</fullName>
        <ecNumber evidence="11">7.1.1.-</ecNumber>
    </recommendedName>
</protein>
<dbReference type="GO" id="GO:0048038">
    <property type="term" value="F:quinone binding"/>
    <property type="evidence" value="ECO:0007669"/>
    <property type="project" value="UniProtKB-UniRule"/>
</dbReference>
<comment type="cofactor">
    <cofactor evidence="1 11">
        <name>[4Fe-4S] cluster</name>
        <dbReference type="ChEBI" id="CHEBI:49883"/>
    </cofactor>
</comment>
<reference evidence="15 16" key="1">
    <citation type="submission" date="2011-05" db="EMBL/GenBank/DDBJ databases">
        <title>Complete sequence of Thioalkalimicrobium cyclicum ALM1.</title>
        <authorList>
            <consortium name="US DOE Joint Genome Institute"/>
            <person name="Lucas S."/>
            <person name="Han J."/>
            <person name="Lapidus A."/>
            <person name="Cheng J.-F."/>
            <person name="Goodwin L."/>
            <person name="Pitluck S."/>
            <person name="Peters L."/>
            <person name="Mikhailova N."/>
            <person name="Davenport K."/>
            <person name="Han C."/>
            <person name="Tapia R."/>
            <person name="Land M."/>
            <person name="Hauser L."/>
            <person name="Kyrpides N."/>
            <person name="Ivanova N."/>
            <person name="Pagani I."/>
            <person name="Kappler U."/>
            <person name="Woyke T."/>
        </authorList>
    </citation>
    <scope>NUCLEOTIDE SEQUENCE [LARGE SCALE GENOMIC DNA]</scope>
    <source>
        <strain evidence="16">DSM 14477 / JCM 11371 / ALM1</strain>
    </source>
</reference>
<dbReference type="PROSITE" id="PS51085">
    <property type="entry name" value="2FE2S_FER_2"/>
    <property type="match status" value="1"/>
</dbReference>
<dbReference type="eggNOG" id="COG1034">
    <property type="taxonomic scope" value="Bacteria"/>
</dbReference>
<dbReference type="Pfam" id="PF13510">
    <property type="entry name" value="Fer2_4"/>
    <property type="match status" value="1"/>
</dbReference>
<dbReference type="SUPFAM" id="SSF53706">
    <property type="entry name" value="Formate dehydrogenase/DMSO reductase, domains 1-3"/>
    <property type="match status" value="1"/>
</dbReference>
<dbReference type="InterPro" id="IPR006963">
    <property type="entry name" value="Mopterin_OxRdtase_4Fe-4S_dom"/>
</dbReference>
<dbReference type="GO" id="GO:0051537">
    <property type="term" value="F:2 iron, 2 sulfur cluster binding"/>
    <property type="evidence" value="ECO:0007669"/>
    <property type="project" value="UniProtKB-UniRule"/>
</dbReference>
<dbReference type="Gene3D" id="3.30.200.210">
    <property type="match status" value="1"/>
</dbReference>
<dbReference type="NCBIfam" id="TIGR01973">
    <property type="entry name" value="NuoG"/>
    <property type="match status" value="1"/>
</dbReference>
<keyword evidence="6 11" id="KW-0408">Iron</keyword>
<proteinExistence type="inferred from homology"/>
<dbReference type="SUPFAM" id="SSF54292">
    <property type="entry name" value="2Fe-2S ferredoxin-like"/>
    <property type="match status" value="1"/>
</dbReference>
<comment type="function">
    <text evidence="11">NDH-1 shuttles electrons from NADH, via FMN and iron-sulfur (Fe-S) centers, to quinones in the respiratory chain. Couples the redox reaction to proton translocation (for every two electrons transferred, four hydrogen ions are translocated across the cytoplasmic membrane), and thus conserves the redox energy in a proton gradient.</text>
</comment>
<evidence type="ECO:0000256" key="4">
    <source>
        <dbReference type="ARBA" id="ARBA00022723"/>
    </source>
</evidence>
<dbReference type="Pfam" id="PF00384">
    <property type="entry name" value="Molybdopterin"/>
    <property type="match status" value="1"/>
</dbReference>
<dbReference type="CDD" id="cd00207">
    <property type="entry name" value="fer2"/>
    <property type="match status" value="1"/>
</dbReference>
<dbReference type="OrthoDB" id="9810782at2"/>
<dbReference type="InterPro" id="IPR054351">
    <property type="entry name" value="NADH_UbQ_OxRdtase_ferredoxin"/>
</dbReference>
<dbReference type="InterPro" id="IPR010228">
    <property type="entry name" value="NADH_UbQ_OxRdtase_Gsu"/>
</dbReference>
<dbReference type="PROSITE" id="PS00643">
    <property type="entry name" value="COMPLEX1_75K_3"/>
    <property type="match status" value="1"/>
</dbReference>
<dbReference type="InterPro" id="IPR006656">
    <property type="entry name" value="Mopterin_OxRdtase"/>
</dbReference>
<name>F6DC29_THICA</name>
<dbReference type="GO" id="GO:0051539">
    <property type="term" value="F:4 iron, 4 sulfur cluster binding"/>
    <property type="evidence" value="ECO:0007669"/>
    <property type="project" value="UniProtKB-KW"/>
</dbReference>
<evidence type="ECO:0000313" key="15">
    <source>
        <dbReference type="EMBL" id="AEG31415.1"/>
    </source>
</evidence>
<keyword evidence="7 11" id="KW-0411">Iron-sulfur</keyword>
<evidence type="ECO:0000259" key="13">
    <source>
        <dbReference type="PROSITE" id="PS51669"/>
    </source>
</evidence>
<dbReference type="PANTHER" id="PTHR43105">
    <property type="entry name" value="RESPIRATORY NITRATE REDUCTASE"/>
    <property type="match status" value="1"/>
</dbReference>
<evidence type="ECO:0000256" key="10">
    <source>
        <dbReference type="ARBA" id="ARBA00047712"/>
    </source>
</evidence>
<dbReference type="Pfam" id="PF22117">
    <property type="entry name" value="Fer4_Nqo3"/>
    <property type="match status" value="1"/>
</dbReference>
<evidence type="ECO:0000259" key="12">
    <source>
        <dbReference type="PROSITE" id="PS51085"/>
    </source>
</evidence>
<dbReference type="AlphaFoldDB" id="F6DC29"/>
<dbReference type="InterPro" id="IPR050123">
    <property type="entry name" value="Prok_molybdopt-oxidoreductase"/>
</dbReference>
<dbReference type="HOGENOM" id="CLU_000422_11_6_6"/>
<dbReference type="FunFam" id="3.10.20.740:FF:000001">
    <property type="entry name" value="NADH-quinone oxidoreductase subunit G"/>
    <property type="match status" value="1"/>
</dbReference>
<dbReference type="RefSeq" id="WP_013835195.1">
    <property type="nucleotide sequence ID" value="NC_015581.1"/>
</dbReference>
<keyword evidence="8 11" id="KW-0520">NAD</keyword>
<dbReference type="PROSITE" id="PS00642">
    <property type="entry name" value="COMPLEX1_75K_2"/>
    <property type="match status" value="1"/>
</dbReference>
<dbReference type="STRING" id="717773.Thicy_0643"/>
<feature type="domain" description="4Fe-4S His(Cys)3-ligated-type" evidence="14">
    <location>
        <begin position="78"/>
        <end position="117"/>
    </location>
</feature>
<dbReference type="SMART" id="SM00929">
    <property type="entry name" value="NADH-G_4Fe-4S_3"/>
    <property type="match status" value="1"/>
</dbReference>
<dbReference type="GO" id="GO:0042773">
    <property type="term" value="P:ATP synthesis coupled electron transport"/>
    <property type="evidence" value="ECO:0007669"/>
    <property type="project" value="InterPro"/>
</dbReference>
<keyword evidence="3 11" id="KW-0004">4Fe-4S</keyword>
<evidence type="ECO:0000259" key="14">
    <source>
        <dbReference type="PROSITE" id="PS51839"/>
    </source>
</evidence>
<dbReference type="EMBL" id="CP002776">
    <property type="protein sequence ID" value="AEG31415.1"/>
    <property type="molecule type" value="Genomic_DNA"/>
</dbReference>
<dbReference type="PANTHER" id="PTHR43105:SF13">
    <property type="entry name" value="NADH-UBIQUINONE OXIDOREDUCTASE 75 KDA SUBUNIT, MITOCHONDRIAL"/>
    <property type="match status" value="1"/>
</dbReference>
<feature type="domain" description="2Fe-2S ferredoxin-type" evidence="12">
    <location>
        <begin position="1"/>
        <end position="78"/>
    </location>
</feature>
<evidence type="ECO:0000256" key="5">
    <source>
        <dbReference type="ARBA" id="ARBA00022967"/>
    </source>
</evidence>
<keyword evidence="15" id="KW-0560">Oxidoreductase</keyword>
<dbReference type="Gene3D" id="3.10.20.740">
    <property type="match status" value="1"/>
</dbReference>
<evidence type="ECO:0000256" key="11">
    <source>
        <dbReference type="RuleBase" id="RU003525"/>
    </source>
</evidence>
<evidence type="ECO:0000313" key="16">
    <source>
        <dbReference type="Proteomes" id="UP000009232"/>
    </source>
</evidence>
<evidence type="ECO:0000256" key="8">
    <source>
        <dbReference type="ARBA" id="ARBA00023027"/>
    </source>
</evidence>
<organism evidence="15 16">
    <name type="scientific">Thiomicrospira cyclica (strain DSM 14477 / JCM 11371 / ALM1)</name>
    <name type="common">Thioalkalimicrobium cyclicum</name>
    <dbReference type="NCBI Taxonomy" id="717773"/>
    <lineage>
        <taxon>Bacteria</taxon>
        <taxon>Pseudomonadati</taxon>
        <taxon>Pseudomonadota</taxon>
        <taxon>Gammaproteobacteria</taxon>
        <taxon>Thiotrichales</taxon>
        <taxon>Piscirickettsiaceae</taxon>
        <taxon>Thiomicrospira</taxon>
    </lineage>
</organism>
<evidence type="ECO:0000256" key="3">
    <source>
        <dbReference type="ARBA" id="ARBA00022485"/>
    </source>
</evidence>
<dbReference type="InterPro" id="IPR001041">
    <property type="entry name" value="2Fe-2S_ferredoxin-type"/>
</dbReference>
<evidence type="ECO:0000256" key="1">
    <source>
        <dbReference type="ARBA" id="ARBA00001966"/>
    </source>
</evidence>
<keyword evidence="4 11" id="KW-0479">Metal-binding</keyword>
<dbReference type="GO" id="GO:0016020">
    <property type="term" value="C:membrane"/>
    <property type="evidence" value="ECO:0007669"/>
    <property type="project" value="InterPro"/>
</dbReference>